<keyword evidence="3" id="KW-1185">Reference proteome</keyword>
<dbReference type="Gramene" id="TraesNOR7D03G04531030.1">
    <property type="protein sequence ID" value="TraesNOR7D03G04531030.1"/>
    <property type="gene ID" value="TraesNOR7D03G04531030"/>
</dbReference>
<name>A0A3B6TSS0_WHEAT</name>
<evidence type="ECO:0008006" key="4">
    <source>
        <dbReference type="Google" id="ProtNLM"/>
    </source>
</evidence>
<evidence type="ECO:0000256" key="1">
    <source>
        <dbReference type="SAM" id="Phobius"/>
    </source>
</evidence>
<feature type="transmembrane region" description="Helical" evidence="1">
    <location>
        <begin position="241"/>
        <end position="259"/>
    </location>
</feature>
<proteinExistence type="predicted"/>
<protein>
    <recommendedName>
        <fullName evidence="4">BLE2 protein</fullName>
    </recommendedName>
</protein>
<feature type="transmembrane region" description="Helical" evidence="1">
    <location>
        <begin position="271"/>
        <end position="291"/>
    </location>
</feature>
<organism evidence="2">
    <name type="scientific">Triticum aestivum</name>
    <name type="common">Wheat</name>
    <dbReference type="NCBI Taxonomy" id="4565"/>
    <lineage>
        <taxon>Eukaryota</taxon>
        <taxon>Viridiplantae</taxon>
        <taxon>Streptophyta</taxon>
        <taxon>Embryophyta</taxon>
        <taxon>Tracheophyta</taxon>
        <taxon>Spermatophyta</taxon>
        <taxon>Magnoliopsida</taxon>
        <taxon>Liliopsida</taxon>
        <taxon>Poales</taxon>
        <taxon>Poaceae</taxon>
        <taxon>BOP clade</taxon>
        <taxon>Pooideae</taxon>
        <taxon>Triticodae</taxon>
        <taxon>Triticeae</taxon>
        <taxon>Triticinae</taxon>
        <taxon>Triticum</taxon>
    </lineage>
</organism>
<dbReference type="Gramene" id="TraesCAD_scaffold_050119_01G000600.1">
    <property type="protein sequence ID" value="TraesCAD_scaffold_050119_01G000600.1"/>
    <property type="gene ID" value="TraesCAD_scaffold_050119_01G000600"/>
</dbReference>
<dbReference type="OMA" id="WINDAEG"/>
<dbReference type="RefSeq" id="XP_044443316.1">
    <property type="nucleotide sequence ID" value="XM_044587381.1"/>
</dbReference>
<dbReference type="KEGG" id="taes:123169508"/>
<dbReference type="OrthoDB" id="685383at2759"/>
<sequence>MPGERQGRSLQASMRAERWLNAFVRMIALLERVGNALGTLAFIWGTVVVLGGFAAYLGTDFWVATVIVFLEGFRAFSRESSSDDQFLFKTTGGINLERTGLGTRSGSLNYANAVIMTACMLMLPALEIIHYRSSVPVLQDSDGVFLLMLVVTTHKLGFYTLIGYISTNRSHILLHFIPAASLLLVWVGHRYLEGYCLDYCGFVYLNHRLILLWFSIYILARFGSPGDGCPYHRMVKVVARLFRIILLGVVIWRLSGWFGPMGLLALLSPLVLGNLQIPMALARIMFSYVWLVTKDIEVHETKNQNVIRAVQMLYIVVMCQGILYCLACILEPLSFLQRRSLALDCKLSDKLGMESIDLYYEQAFDTFLKESVFDSTKKVDLATFAVDSLNPMASRDRKRAAVRILASFLQSHATSSTNDTNIISLITTSTDAVTTLISMLEWTVTEDADIRLFATKVTAQLAPNLRIIGIPGTMHKISLLLDAQDQPIIQNSPAQIVLGNGGNTDNQQSTNASATVDQNRRNIGRQQTRMRSALSFLRLDIEGGNAPEVPGRSRICKFLLFLMEEICKFGEHIEKLLSIPHKESEDNDSLPVLGMQILEGLAHDIHNCAEISRATELLPKIIEFMSFVPGTVVEQRQKIAMSSLRLVAKLGSIKGKIGITLVQDLSENPLLIGNLTEILELEENSNPEQVKLAMDIIAKIAVDKKTRQKIWTVQVIIDKLLNAFLLDDESLAPLAGEALAMLATESPVHCSGLLVKRNYELIRDLADKLQRSQHVYPAASLLQRFCENSTQLLLAHQDSRDRLSSTLTVVLGRIVDVEGKQMEALISLASQICSAGITPVLNSSANAVPFVEKLVRELKARKIPGADEFPDMRRLLVQLTLSIAEYCDGYAFIFKQHGMMDVLSKVEQYMGLVSEEHGALNDKVARAKGLIDAATS</sequence>
<dbReference type="PANTHER" id="PTHR33115">
    <property type="entry name" value="ARM REPEAT SUPERFAMILY PROTEIN"/>
    <property type="match status" value="1"/>
</dbReference>
<evidence type="ECO:0000313" key="2">
    <source>
        <dbReference type="EnsemblPlants" id="TraesCS7D02G513600.1"/>
    </source>
</evidence>
<accession>A0A3B6TSS0</accession>
<feature type="transmembrane region" description="Helical" evidence="1">
    <location>
        <begin position="143"/>
        <end position="165"/>
    </location>
</feature>
<dbReference type="AlphaFoldDB" id="A0A3B6TSS0"/>
<feature type="transmembrane region" description="Helical" evidence="1">
    <location>
        <begin position="201"/>
        <end position="220"/>
    </location>
</feature>
<feature type="transmembrane region" description="Helical" evidence="1">
    <location>
        <begin position="172"/>
        <end position="189"/>
    </location>
</feature>
<dbReference type="PANTHER" id="PTHR33115:SF37">
    <property type="entry name" value="OS01G0618300 PROTEIN"/>
    <property type="match status" value="1"/>
</dbReference>
<keyword evidence="1" id="KW-0472">Membrane</keyword>
<feature type="transmembrane region" description="Helical" evidence="1">
    <location>
        <begin position="312"/>
        <end position="336"/>
    </location>
</feature>
<dbReference type="GeneID" id="123169508"/>
<feature type="transmembrane region" description="Helical" evidence="1">
    <location>
        <begin position="20"/>
        <end position="44"/>
    </location>
</feature>
<dbReference type="Gramene" id="TraesCS7D02G513600.1">
    <property type="protein sequence ID" value="TraesCS7D02G513600.1"/>
    <property type="gene ID" value="TraesCS7D02G513600"/>
</dbReference>
<feature type="transmembrane region" description="Helical" evidence="1">
    <location>
        <begin position="108"/>
        <end position="131"/>
    </location>
</feature>
<dbReference type="Gramene" id="TraesWEE_scaffold_034924_01G000100.1">
    <property type="protein sequence ID" value="TraesWEE_scaffold_034924_01G000100.1"/>
    <property type="gene ID" value="TraesWEE_scaffold_034924_01G000100"/>
</dbReference>
<dbReference type="Gramene" id="TraesCS7D03G1212500.1">
    <property type="protein sequence ID" value="TraesCS7D03G1212500.1.CDS"/>
    <property type="gene ID" value="TraesCS7D03G1212500"/>
</dbReference>
<keyword evidence="1" id="KW-1133">Transmembrane helix</keyword>
<dbReference type="InterPro" id="IPR016024">
    <property type="entry name" value="ARM-type_fold"/>
</dbReference>
<gene>
    <name evidence="2" type="primary">LOC123169508</name>
</gene>
<dbReference type="Gramene" id="TraesJUL7D03G04526970.1">
    <property type="protein sequence ID" value="TraesJUL7D03G04526970.1"/>
    <property type="gene ID" value="TraesJUL7D03G04526970"/>
</dbReference>
<keyword evidence="1" id="KW-0812">Transmembrane</keyword>
<reference evidence="2" key="2">
    <citation type="submission" date="2018-10" db="UniProtKB">
        <authorList>
            <consortium name="EnsemblPlants"/>
        </authorList>
    </citation>
    <scope>IDENTIFICATION</scope>
</reference>
<dbReference type="STRING" id="4565.A0A3B6TSS0"/>
<reference evidence="2" key="1">
    <citation type="submission" date="2018-08" db="EMBL/GenBank/DDBJ databases">
        <authorList>
            <person name="Rossello M."/>
        </authorList>
    </citation>
    <scope>NUCLEOTIDE SEQUENCE [LARGE SCALE GENOMIC DNA]</scope>
    <source>
        <strain evidence="2">cv. Chinese Spring</strain>
    </source>
</reference>
<dbReference type="SUPFAM" id="SSF48371">
    <property type="entry name" value="ARM repeat"/>
    <property type="match status" value="1"/>
</dbReference>
<dbReference type="EnsemblPlants" id="TraesCS7D02G513600.1">
    <property type="protein sequence ID" value="TraesCS7D02G513600.1"/>
    <property type="gene ID" value="TraesCS7D02G513600"/>
</dbReference>
<evidence type="ECO:0000313" key="3">
    <source>
        <dbReference type="Proteomes" id="UP000019116"/>
    </source>
</evidence>
<feature type="transmembrane region" description="Helical" evidence="1">
    <location>
        <begin position="50"/>
        <end position="70"/>
    </location>
</feature>
<dbReference type="Proteomes" id="UP000019116">
    <property type="component" value="Chromosome 7D"/>
</dbReference>